<dbReference type="EMBL" id="UINC01178284">
    <property type="protein sequence ID" value="SVD86352.1"/>
    <property type="molecule type" value="Genomic_DNA"/>
</dbReference>
<feature type="domain" description="Creatinase N-terminal" evidence="1">
    <location>
        <begin position="16"/>
        <end position="119"/>
    </location>
</feature>
<reference evidence="2" key="1">
    <citation type="submission" date="2018-05" db="EMBL/GenBank/DDBJ databases">
        <authorList>
            <person name="Lanie J.A."/>
            <person name="Ng W.-L."/>
            <person name="Kazmierczak K.M."/>
            <person name="Andrzejewski T.M."/>
            <person name="Davidsen T.M."/>
            <person name="Wayne K.J."/>
            <person name="Tettelin H."/>
            <person name="Glass J.I."/>
            <person name="Rusch D."/>
            <person name="Podicherti R."/>
            <person name="Tsui H.-C.T."/>
            <person name="Winkler M.E."/>
        </authorList>
    </citation>
    <scope>NUCLEOTIDE SEQUENCE</scope>
</reference>
<gene>
    <name evidence="2" type="ORF">METZ01_LOCUS439206</name>
</gene>
<evidence type="ECO:0000259" key="1">
    <source>
        <dbReference type="Pfam" id="PF01321"/>
    </source>
</evidence>
<sequence>MPVDLPQLDLTLCRERQQRLLGALEAAQADRAILTRPEHVQYFTGFRPHHLMTAAICVDANGCLLVAPNEEPLRHAATRVTTFQAQWLCTLRQDQEIAAAAALKDTLGSAMTSRLGIEGS</sequence>
<dbReference type="AlphaFoldDB" id="A0A382YSW7"/>
<protein>
    <recommendedName>
        <fullName evidence="1">Creatinase N-terminal domain-containing protein</fullName>
    </recommendedName>
</protein>
<dbReference type="SUPFAM" id="SSF53092">
    <property type="entry name" value="Creatinase/prolidase N-terminal domain"/>
    <property type="match status" value="1"/>
</dbReference>
<dbReference type="InterPro" id="IPR000587">
    <property type="entry name" value="Creatinase_N"/>
</dbReference>
<dbReference type="InterPro" id="IPR029149">
    <property type="entry name" value="Creatin/AminoP/Spt16_N"/>
</dbReference>
<organism evidence="2">
    <name type="scientific">marine metagenome</name>
    <dbReference type="NCBI Taxonomy" id="408172"/>
    <lineage>
        <taxon>unclassified sequences</taxon>
        <taxon>metagenomes</taxon>
        <taxon>ecological metagenomes</taxon>
    </lineage>
</organism>
<dbReference type="Pfam" id="PF01321">
    <property type="entry name" value="Creatinase_N"/>
    <property type="match status" value="1"/>
</dbReference>
<dbReference type="Gene3D" id="3.40.350.10">
    <property type="entry name" value="Creatinase/prolidase N-terminal domain"/>
    <property type="match status" value="1"/>
</dbReference>
<name>A0A382YSW7_9ZZZZ</name>
<feature type="non-terminal residue" evidence="2">
    <location>
        <position position="120"/>
    </location>
</feature>
<proteinExistence type="predicted"/>
<evidence type="ECO:0000313" key="2">
    <source>
        <dbReference type="EMBL" id="SVD86352.1"/>
    </source>
</evidence>
<accession>A0A382YSW7</accession>